<feature type="compositionally biased region" description="Polar residues" evidence="1">
    <location>
        <begin position="33"/>
        <end position="50"/>
    </location>
</feature>
<gene>
    <name evidence="2" type="ORF">BS50DRAFT_57477</name>
</gene>
<name>A0A2T2NJ02_CORCC</name>
<protein>
    <submittedName>
        <fullName evidence="2">Uncharacterized protein</fullName>
    </submittedName>
</protein>
<dbReference type="Proteomes" id="UP000240883">
    <property type="component" value="Unassembled WGS sequence"/>
</dbReference>
<evidence type="ECO:0000256" key="1">
    <source>
        <dbReference type="SAM" id="MobiDB-lite"/>
    </source>
</evidence>
<organism evidence="2 3">
    <name type="scientific">Corynespora cassiicola Philippines</name>
    <dbReference type="NCBI Taxonomy" id="1448308"/>
    <lineage>
        <taxon>Eukaryota</taxon>
        <taxon>Fungi</taxon>
        <taxon>Dikarya</taxon>
        <taxon>Ascomycota</taxon>
        <taxon>Pezizomycotina</taxon>
        <taxon>Dothideomycetes</taxon>
        <taxon>Pleosporomycetidae</taxon>
        <taxon>Pleosporales</taxon>
        <taxon>Corynesporascaceae</taxon>
        <taxon>Corynespora</taxon>
    </lineage>
</organism>
<evidence type="ECO:0000313" key="2">
    <source>
        <dbReference type="EMBL" id="PSN65404.1"/>
    </source>
</evidence>
<evidence type="ECO:0000313" key="3">
    <source>
        <dbReference type="Proteomes" id="UP000240883"/>
    </source>
</evidence>
<reference evidence="2 3" key="1">
    <citation type="journal article" date="2018" name="Front. Microbiol.">
        <title>Genome-Wide Analysis of Corynespora cassiicola Leaf Fall Disease Putative Effectors.</title>
        <authorList>
            <person name="Lopez D."/>
            <person name="Ribeiro S."/>
            <person name="Label P."/>
            <person name="Fumanal B."/>
            <person name="Venisse J.S."/>
            <person name="Kohler A."/>
            <person name="de Oliveira R.R."/>
            <person name="Labutti K."/>
            <person name="Lipzen A."/>
            <person name="Lail K."/>
            <person name="Bauer D."/>
            <person name="Ohm R.A."/>
            <person name="Barry K.W."/>
            <person name="Spatafora J."/>
            <person name="Grigoriev I.V."/>
            <person name="Martin F.M."/>
            <person name="Pujade-Renaud V."/>
        </authorList>
    </citation>
    <scope>NUCLEOTIDE SEQUENCE [LARGE SCALE GENOMIC DNA]</scope>
    <source>
        <strain evidence="2 3">Philippines</strain>
    </source>
</reference>
<dbReference type="EMBL" id="KZ678137">
    <property type="protein sequence ID" value="PSN65404.1"/>
    <property type="molecule type" value="Genomic_DNA"/>
</dbReference>
<accession>A0A2T2NJ02</accession>
<sequence length="158" mass="17580">MNPCFLRMKSVQRSDKKGLCNCISQKKNKACSARNSRAVASSTDIQYSSQDRPESRSRQSSNPTVSLGQRVSRGEEQPLKRKHTTRSINTADPLPSSEPQGKNSEKAYVYHASQDWPAEPASPNGSHQILESRAWAWGHPRVRHIFDRVGGCCDVAVT</sequence>
<feature type="compositionally biased region" description="Polar residues" evidence="1">
    <location>
        <begin position="58"/>
        <end position="69"/>
    </location>
</feature>
<proteinExistence type="predicted"/>
<keyword evidence="3" id="KW-1185">Reference proteome</keyword>
<feature type="region of interest" description="Disordered" evidence="1">
    <location>
        <begin position="29"/>
        <end position="104"/>
    </location>
</feature>
<dbReference type="AlphaFoldDB" id="A0A2T2NJ02"/>